<dbReference type="SUPFAM" id="SSF51735">
    <property type="entry name" value="NAD(P)-binding Rossmann-fold domains"/>
    <property type="match status" value="1"/>
</dbReference>
<keyword evidence="1" id="KW-0521">NADP</keyword>
<dbReference type="PANTHER" id="PTHR44154:SF1">
    <property type="entry name" value="QUINONE OXIDOREDUCTASE"/>
    <property type="match status" value="1"/>
</dbReference>
<dbReference type="PANTHER" id="PTHR44154">
    <property type="entry name" value="QUINONE OXIDOREDUCTASE"/>
    <property type="match status" value="1"/>
</dbReference>
<dbReference type="Pfam" id="PF08240">
    <property type="entry name" value="ADH_N"/>
    <property type="match status" value="1"/>
</dbReference>
<evidence type="ECO:0000259" key="3">
    <source>
        <dbReference type="SMART" id="SM00829"/>
    </source>
</evidence>
<dbReference type="InterPro" id="IPR013154">
    <property type="entry name" value="ADH-like_N"/>
</dbReference>
<sequence>MFTLMPTRPAPGTDRSRKGRGRAPETAALTLSDAPGREMIRDTFDPILKGRCDMKAAYIEQTGTPEMIRFGDLPDPVCGPGDVLVRVRASSVNPIDTYIRAGVVGMASKFPYIPGCDVAGTVESVGPQVTRFKKGDRVWGSNQSLFGRPGACAELLAVDEGWLYPTPEKQTDECAAAGALVGLTACLGLFEFAKLKPGEWIFVNGGSGGVGSAVIQLAKSAGAYVMTTAGSEENVQYCRDIGADVAISYRDDKVDDQIKTAAQANGGLNVWWETQREPNFDRMAGLMKNRGRMIVMAGRAARPEFPVGPFYTRDLSLLGFAMFNASQDEQRAAAERMNAAFAAGRWTPRIGARFPLSELAAAHRLQEDNTLAGKNTLSGKIVISV</sequence>
<name>A0A517SFF4_9PLAN</name>
<accession>A0A517SFF4</accession>
<dbReference type="Gene3D" id="3.40.50.720">
    <property type="entry name" value="NAD(P)-binding Rossmann-like Domain"/>
    <property type="match status" value="1"/>
</dbReference>
<feature type="region of interest" description="Disordered" evidence="2">
    <location>
        <begin position="1"/>
        <end position="25"/>
    </location>
</feature>
<dbReference type="Proteomes" id="UP000315700">
    <property type="component" value="Chromosome"/>
</dbReference>
<dbReference type="GO" id="GO:0016491">
    <property type="term" value="F:oxidoreductase activity"/>
    <property type="evidence" value="ECO:0007669"/>
    <property type="project" value="InterPro"/>
</dbReference>
<evidence type="ECO:0000313" key="5">
    <source>
        <dbReference type="Proteomes" id="UP000315700"/>
    </source>
</evidence>
<evidence type="ECO:0000313" key="4">
    <source>
        <dbReference type="EMBL" id="QDT54864.1"/>
    </source>
</evidence>
<dbReference type="Gene3D" id="3.90.180.10">
    <property type="entry name" value="Medium-chain alcohol dehydrogenases, catalytic domain"/>
    <property type="match status" value="1"/>
</dbReference>
<dbReference type="InterPro" id="IPR051603">
    <property type="entry name" value="Zinc-ADH_QOR/CCCR"/>
</dbReference>
<dbReference type="EMBL" id="CP036271">
    <property type="protein sequence ID" value="QDT54864.1"/>
    <property type="molecule type" value="Genomic_DNA"/>
</dbReference>
<reference evidence="4 5" key="1">
    <citation type="submission" date="2019-02" db="EMBL/GenBank/DDBJ databases">
        <title>Deep-cultivation of Planctomycetes and their phenomic and genomic characterization uncovers novel biology.</title>
        <authorList>
            <person name="Wiegand S."/>
            <person name="Jogler M."/>
            <person name="Boedeker C."/>
            <person name="Pinto D."/>
            <person name="Vollmers J."/>
            <person name="Rivas-Marin E."/>
            <person name="Kohn T."/>
            <person name="Peeters S.H."/>
            <person name="Heuer A."/>
            <person name="Rast P."/>
            <person name="Oberbeckmann S."/>
            <person name="Bunk B."/>
            <person name="Jeske O."/>
            <person name="Meyerdierks A."/>
            <person name="Storesund J.E."/>
            <person name="Kallscheuer N."/>
            <person name="Luecker S."/>
            <person name="Lage O.M."/>
            <person name="Pohl T."/>
            <person name="Merkel B.J."/>
            <person name="Hornburger P."/>
            <person name="Mueller R.-W."/>
            <person name="Bruemmer F."/>
            <person name="Labrenz M."/>
            <person name="Spormann A.M."/>
            <person name="Op den Camp H."/>
            <person name="Overmann J."/>
            <person name="Amann R."/>
            <person name="Jetten M.S.M."/>
            <person name="Mascher T."/>
            <person name="Medema M.H."/>
            <person name="Devos D.P."/>
            <person name="Kaster A.-K."/>
            <person name="Ovreas L."/>
            <person name="Rohde M."/>
            <person name="Galperin M.Y."/>
            <person name="Jogler C."/>
        </authorList>
    </citation>
    <scope>NUCLEOTIDE SEQUENCE [LARGE SCALE GENOMIC DNA]</scope>
    <source>
        <strain evidence="4 5">Pan44</strain>
    </source>
</reference>
<dbReference type="InterPro" id="IPR011032">
    <property type="entry name" value="GroES-like_sf"/>
</dbReference>
<dbReference type="InterPro" id="IPR036291">
    <property type="entry name" value="NAD(P)-bd_dom_sf"/>
</dbReference>
<gene>
    <name evidence="4" type="ORF">Pan44_29030</name>
</gene>
<proteinExistence type="predicted"/>
<dbReference type="InParanoid" id="A0A517SFF4"/>
<dbReference type="SMART" id="SM00829">
    <property type="entry name" value="PKS_ER"/>
    <property type="match status" value="1"/>
</dbReference>
<protein>
    <submittedName>
        <fullName evidence="4">Zinc-type alcohol dehydrogenase-like protein</fullName>
    </submittedName>
</protein>
<dbReference type="CDD" id="cd08253">
    <property type="entry name" value="zeta_crystallin"/>
    <property type="match status" value="1"/>
</dbReference>
<dbReference type="Pfam" id="PF00107">
    <property type="entry name" value="ADH_zinc_N"/>
    <property type="match status" value="1"/>
</dbReference>
<dbReference type="InterPro" id="IPR020843">
    <property type="entry name" value="ER"/>
</dbReference>
<dbReference type="InterPro" id="IPR013149">
    <property type="entry name" value="ADH-like_C"/>
</dbReference>
<dbReference type="SUPFAM" id="SSF50129">
    <property type="entry name" value="GroES-like"/>
    <property type="match status" value="1"/>
</dbReference>
<keyword evidence="5" id="KW-1185">Reference proteome</keyword>
<dbReference type="KEGG" id="ccos:Pan44_29030"/>
<organism evidence="4 5">
    <name type="scientific">Caulifigura coniformis</name>
    <dbReference type="NCBI Taxonomy" id="2527983"/>
    <lineage>
        <taxon>Bacteria</taxon>
        <taxon>Pseudomonadati</taxon>
        <taxon>Planctomycetota</taxon>
        <taxon>Planctomycetia</taxon>
        <taxon>Planctomycetales</taxon>
        <taxon>Planctomycetaceae</taxon>
        <taxon>Caulifigura</taxon>
    </lineage>
</organism>
<dbReference type="AlphaFoldDB" id="A0A517SFF4"/>
<evidence type="ECO:0000256" key="1">
    <source>
        <dbReference type="ARBA" id="ARBA00022857"/>
    </source>
</evidence>
<feature type="domain" description="Enoyl reductase (ER)" evidence="3">
    <location>
        <begin position="63"/>
        <end position="377"/>
    </location>
</feature>
<evidence type="ECO:0000256" key="2">
    <source>
        <dbReference type="SAM" id="MobiDB-lite"/>
    </source>
</evidence>